<reference evidence="7 8" key="1">
    <citation type="submission" date="2016-09" db="EMBL/GenBank/DDBJ databases">
        <authorList>
            <person name="Capua I."/>
            <person name="De Benedictis P."/>
            <person name="Joannis T."/>
            <person name="Lombin L.H."/>
            <person name="Cattoli G."/>
        </authorList>
    </citation>
    <scope>NUCLEOTIDE SEQUENCE [LARGE SCALE GENOMIC DNA]</scope>
    <source>
        <strain evidence="7 8">ISLP-3</strain>
    </source>
</reference>
<dbReference type="GO" id="GO:0046983">
    <property type="term" value="F:protein dimerization activity"/>
    <property type="evidence" value="ECO:0007669"/>
    <property type="project" value="InterPro"/>
</dbReference>
<evidence type="ECO:0000256" key="1">
    <source>
        <dbReference type="ARBA" id="ARBA00022679"/>
    </source>
</evidence>
<evidence type="ECO:0000256" key="2">
    <source>
        <dbReference type="ARBA" id="ARBA00022777"/>
    </source>
</evidence>
<dbReference type="EMBL" id="FMYH01000003">
    <property type="protein sequence ID" value="SDC69429.1"/>
    <property type="molecule type" value="Genomic_DNA"/>
</dbReference>
<dbReference type="InterPro" id="IPR017205">
    <property type="entry name" value="Sig_transdc_His_kinase_ChrS"/>
</dbReference>
<feature type="transmembrane region" description="Helical" evidence="5">
    <location>
        <begin position="42"/>
        <end position="61"/>
    </location>
</feature>
<keyword evidence="1" id="KW-0808">Transferase</keyword>
<keyword evidence="5" id="KW-0812">Transmembrane</keyword>
<keyword evidence="3" id="KW-0902">Two-component regulatory system</keyword>
<dbReference type="GO" id="GO:0000155">
    <property type="term" value="F:phosphorelay sensor kinase activity"/>
    <property type="evidence" value="ECO:0007669"/>
    <property type="project" value="InterPro"/>
</dbReference>
<dbReference type="Proteomes" id="UP000199039">
    <property type="component" value="Unassembled WGS sequence"/>
</dbReference>
<evidence type="ECO:0000259" key="6">
    <source>
        <dbReference type="PROSITE" id="PS50109"/>
    </source>
</evidence>
<dbReference type="CDD" id="cd16917">
    <property type="entry name" value="HATPase_UhpB-NarQ-NarX-like"/>
    <property type="match status" value="1"/>
</dbReference>
<feature type="domain" description="Histidine kinase" evidence="6">
    <location>
        <begin position="201"/>
        <end position="401"/>
    </location>
</feature>
<dbReference type="InterPro" id="IPR003594">
    <property type="entry name" value="HATPase_dom"/>
</dbReference>
<evidence type="ECO:0000313" key="8">
    <source>
        <dbReference type="Proteomes" id="UP000199039"/>
    </source>
</evidence>
<dbReference type="Pfam" id="PF02518">
    <property type="entry name" value="HATPase_c"/>
    <property type="match status" value="1"/>
</dbReference>
<dbReference type="InterPro" id="IPR011712">
    <property type="entry name" value="Sig_transdc_His_kin_sub3_dim/P"/>
</dbReference>
<feature type="transmembrane region" description="Helical" evidence="5">
    <location>
        <begin position="81"/>
        <end position="108"/>
    </location>
</feature>
<dbReference type="SMART" id="SM00387">
    <property type="entry name" value="HATPase_c"/>
    <property type="match status" value="1"/>
</dbReference>
<dbReference type="PANTHER" id="PTHR24421:SF62">
    <property type="entry name" value="SENSORY TRANSDUCTION HISTIDINE KINASE"/>
    <property type="match status" value="1"/>
</dbReference>
<keyword evidence="2 7" id="KW-0418">Kinase</keyword>
<accession>A0A1G6NNU7</accession>
<keyword evidence="8" id="KW-1185">Reference proteome</keyword>
<feature type="coiled-coil region" evidence="4">
    <location>
        <begin position="172"/>
        <end position="199"/>
    </location>
</feature>
<feature type="transmembrane region" description="Helical" evidence="5">
    <location>
        <begin position="12"/>
        <end position="30"/>
    </location>
</feature>
<dbReference type="Gene3D" id="1.20.5.1930">
    <property type="match status" value="1"/>
</dbReference>
<gene>
    <name evidence="7" type="ORF">SAMN05216410_2192</name>
</gene>
<evidence type="ECO:0000256" key="3">
    <source>
        <dbReference type="ARBA" id="ARBA00023012"/>
    </source>
</evidence>
<name>A0A1G6NNU7_9MICO</name>
<dbReference type="OrthoDB" id="144293at2"/>
<evidence type="ECO:0000256" key="4">
    <source>
        <dbReference type="SAM" id="Coils"/>
    </source>
</evidence>
<dbReference type="RefSeq" id="WP_093183108.1">
    <property type="nucleotide sequence ID" value="NZ_FMYH01000003.1"/>
</dbReference>
<dbReference type="InterPro" id="IPR050482">
    <property type="entry name" value="Sensor_HK_TwoCompSys"/>
</dbReference>
<dbReference type="PROSITE" id="PS50109">
    <property type="entry name" value="HIS_KIN"/>
    <property type="match status" value="1"/>
</dbReference>
<keyword evidence="5" id="KW-0472">Membrane</keyword>
<keyword evidence="5" id="KW-1133">Transmembrane helix</keyword>
<dbReference type="GO" id="GO:0016020">
    <property type="term" value="C:membrane"/>
    <property type="evidence" value="ECO:0007669"/>
    <property type="project" value="InterPro"/>
</dbReference>
<dbReference type="Pfam" id="PF07730">
    <property type="entry name" value="HisKA_3"/>
    <property type="match status" value="1"/>
</dbReference>
<dbReference type="InterPro" id="IPR005467">
    <property type="entry name" value="His_kinase_dom"/>
</dbReference>
<keyword evidence="4" id="KW-0175">Coiled coil</keyword>
<protein>
    <submittedName>
        <fullName evidence="7">Signal transduction histidine kinase</fullName>
    </submittedName>
</protein>
<feature type="transmembrane region" description="Helical" evidence="5">
    <location>
        <begin position="145"/>
        <end position="166"/>
    </location>
</feature>
<evidence type="ECO:0000313" key="7">
    <source>
        <dbReference type="EMBL" id="SDC69429.1"/>
    </source>
</evidence>
<dbReference type="InterPro" id="IPR036890">
    <property type="entry name" value="HATPase_C_sf"/>
</dbReference>
<dbReference type="AlphaFoldDB" id="A0A1G6NNU7"/>
<dbReference type="PANTHER" id="PTHR24421">
    <property type="entry name" value="NITRATE/NITRITE SENSOR PROTEIN NARX-RELATED"/>
    <property type="match status" value="1"/>
</dbReference>
<dbReference type="STRING" id="1814289.SAMN05216410_2192"/>
<dbReference type="PIRSF" id="PIRSF037434">
    <property type="entry name" value="STHK_ChrS"/>
    <property type="match status" value="1"/>
</dbReference>
<dbReference type="SUPFAM" id="SSF55874">
    <property type="entry name" value="ATPase domain of HSP90 chaperone/DNA topoisomerase II/histidine kinase"/>
    <property type="match status" value="1"/>
</dbReference>
<evidence type="ECO:0000256" key="5">
    <source>
        <dbReference type="SAM" id="Phobius"/>
    </source>
</evidence>
<proteinExistence type="predicted"/>
<dbReference type="Gene3D" id="3.30.565.10">
    <property type="entry name" value="Histidine kinase-like ATPase, C-terminal domain"/>
    <property type="match status" value="1"/>
</dbReference>
<feature type="transmembrane region" description="Helical" evidence="5">
    <location>
        <begin position="120"/>
        <end position="139"/>
    </location>
</feature>
<organism evidence="7 8">
    <name type="scientific">Sanguibacter gelidistatuariae</name>
    <dbReference type="NCBI Taxonomy" id="1814289"/>
    <lineage>
        <taxon>Bacteria</taxon>
        <taxon>Bacillati</taxon>
        <taxon>Actinomycetota</taxon>
        <taxon>Actinomycetes</taxon>
        <taxon>Micrococcales</taxon>
        <taxon>Sanguibacteraceae</taxon>
        <taxon>Sanguibacter</taxon>
    </lineage>
</organism>
<sequence length="420" mass="43677">MKPLNVIKAARGLQVGLDVLIGALLVLLVATSLADGETHRGWLALGVVAFVGVYVAGRLTVHVSDYSVDAPRGQLWPGGAWMIALGVTWAGLLLLGDAALWMAFPLMFLQMHVLGPRRGVLAVTGTTVLAVAGALHNGLTPVGSVFGPVVGAAVAVGVVLGFEGVVRESQQRQAVIAELTRTRTELARAEREQATAHERERLAREIHDTLAQGFSSINLLLRAADKSLEDGDVATARERIAVARDAAHENLDEARRVVKALAPSGLEATSLTGALERLAAQSTARSDITWHVSVSGEPRELPLTVEATLLRIAQSAAANVVQHSGAARADLTVTYLDGGVALDVVDDGHGFDPGRPAAGAGGFGLPAMRSRIAELGGTLTVESAPDGRSGTALAVYVPLVGTADDTDVATADEPEEERAS</sequence>